<evidence type="ECO:0000256" key="5">
    <source>
        <dbReference type="ARBA" id="ARBA00022679"/>
    </source>
</evidence>
<protein>
    <recommendedName>
        <fullName evidence="3 8">Malonyl-[acyl-carrier protein] O-methyltransferase</fullName>
        <shortName evidence="8">Malonyl-ACP O-methyltransferase</shortName>
        <ecNumber evidence="3 8">2.1.1.197</ecNumber>
    </recommendedName>
    <alternativeName>
        <fullName evidence="8">Biotin synthesis protein BioC</fullName>
    </alternativeName>
</protein>
<name>A0ABW4B4H7_9GAMM</name>
<keyword evidence="11" id="KW-1185">Reference proteome</keyword>
<dbReference type="InterPro" id="IPR013216">
    <property type="entry name" value="Methyltransf_11"/>
</dbReference>
<dbReference type="Pfam" id="PF08241">
    <property type="entry name" value="Methyltransf_11"/>
    <property type="match status" value="1"/>
</dbReference>
<keyword evidence="5 8" id="KW-0808">Transferase</keyword>
<comment type="similarity">
    <text evidence="8">Belongs to the methyltransferase superfamily.</text>
</comment>
<keyword evidence="4 8" id="KW-0489">Methyltransferase</keyword>
<dbReference type="HAMAP" id="MF_00835">
    <property type="entry name" value="BioC"/>
    <property type="match status" value="1"/>
</dbReference>
<reference evidence="11" key="1">
    <citation type="journal article" date="2019" name="Int. J. Syst. Evol. Microbiol.">
        <title>The Global Catalogue of Microorganisms (GCM) 10K type strain sequencing project: providing services to taxonomists for standard genome sequencing and annotation.</title>
        <authorList>
            <consortium name="The Broad Institute Genomics Platform"/>
            <consortium name="The Broad Institute Genome Sequencing Center for Infectious Disease"/>
            <person name="Wu L."/>
            <person name="Ma J."/>
        </authorList>
    </citation>
    <scope>NUCLEOTIDE SEQUENCE [LARGE SCALE GENOMIC DNA]</scope>
    <source>
        <strain evidence="11">JCM 30774</strain>
    </source>
</reference>
<keyword evidence="7 8" id="KW-0093">Biotin biosynthesis</keyword>
<dbReference type="Gene3D" id="3.40.50.150">
    <property type="entry name" value="Vaccinia Virus protein VP39"/>
    <property type="match status" value="1"/>
</dbReference>
<comment type="caution">
    <text evidence="10">The sequence shown here is derived from an EMBL/GenBank/DDBJ whole genome shotgun (WGS) entry which is preliminary data.</text>
</comment>
<dbReference type="InterPro" id="IPR029063">
    <property type="entry name" value="SAM-dependent_MTases_sf"/>
</dbReference>
<comment type="pathway">
    <text evidence="2 8">Cofactor biosynthesis; biotin biosynthesis.</text>
</comment>
<dbReference type="RefSeq" id="WP_377368333.1">
    <property type="nucleotide sequence ID" value="NZ_JBHTMN010000014.1"/>
</dbReference>
<evidence type="ECO:0000256" key="6">
    <source>
        <dbReference type="ARBA" id="ARBA00022691"/>
    </source>
</evidence>
<evidence type="ECO:0000313" key="11">
    <source>
        <dbReference type="Proteomes" id="UP001597059"/>
    </source>
</evidence>
<keyword evidence="6 8" id="KW-0949">S-adenosyl-L-methionine</keyword>
<dbReference type="EC" id="2.1.1.197" evidence="3 8"/>
<evidence type="ECO:0000256" key="7">
    <source>
        <dbReference type="ARBA" id="ARBA00022756"/>
    </source>
</evidence>
<evidence type="ECO:0000256" key="3">
    <source>
        <dbReference type="ARBA" id="ARBA00012327"/>
    </source>
</evidence>
<dbReference type="PANTHER" id="PTHR43861:SF1">
    <property type="entry name" value="TRANS-ACONITATE 2-METHYLTRANSFERASE"/>
    <property type="match status" value="1"/>
</dbReference>
<proteinExistence type="inferred from homology"/>
<organism evidence="10 11">
    <name type="scientific">Rhodanobacter aciditrophus</name>
    <dbReference type="NCBI Taxonomy" id="1623218"/>
    <lineage>
        <taxon>Bacteria</taxon>
        <taxon>Pseudomonadati</taxon>
        <taxon>Pseudomonadota</taxon>
        <taxon>Gammaproteobacteria</taxon>
        <taxon>Lysobacterales</taxon>
        <taxon>Rhodanobacteraceae</taxon>
        <taxon>Rhodanobacter</taxon>
    </lineage>
</organism>
<gene>
    <name evidence="8 10" type="primary">bioC</name>
    <name evidence="10" type="ORF">ACFQ45_12900</name>
</gene>
<dbReference type="NCBIfam" id="TIGR02072">
    <property type="entry name" value="BioC"/>
    <property type="match status" value="1"/>
</dbReference>
<dbReference type="GO" id="GO:0032259">
    <property type="term" value="P:methylation"/>
    <property type="evidence" value="ECO:0007669"/>
    <property type="project" value="UniProtKB-KW"/>
</dbReference>
<dbReference type="SUPFAM" id="SSF53335">
    <property type="entry name" value="S-adenosyl-L-methionine-dependent methyltransferases"/>
    <property type="match status" value="1"/>
</dbReference>
<comment type="catalytic activity">
    <reaction evidence="1 8">
        <text>malonyl-[ACP] + S-adenosyl-L-methionine = malonyl-[ACP] methyl ester + S-adenosyl-L-homocysteine</text>
        <dbReference type="Rhea" id="RHEA:17105"/>
        <dbReference type="Rhea" id="RHEA-COMP:9623"/>
        <dbReference type="Rhea" id="RHEA-COMP:9954"/>
        <dbReference type="ChEBI" id="CHEBI:57856"/>
        <dbReference type="ChEBI" id="CHEBI:59789"/>
        <dbReference type="ChEBI" id="CHEBI:78449"/>
        <dbReference type="ChEBI" id="CHEBI:78845"/>
        <dbReference type="EC" id="2.1.1.197"/>
    </reaction>
</comment>
<feature type="domain" description="Methyltransferase type 11" evidence="9">
    <location>
        <begin position="55"/>
        <end position="148"/>
    </location>
</feature>
<dbReference type="CDD" id="cd02440">
    <property type="entry name" value="AdoMet_MTases"/>
    <property type="match status" value="1"/>
</dbReference>
<evidence type="ECO:0000313" key="10">
    <source>
        <dbReference type="EMBL" id="MFD1384270.1"/>
    </source>
</evidence>
<comment type="function">
    <text evidence="8">Converts the free carboxyl group of a malonyl-thioester to its methyl ester by transfer of a methyl group from S-adenosyl-L-methionine (SAM). It allows to synthesize pimeloyl-ACP via the fatty acid synthetic pathway.</text>
</comment>
<accession>A0ABW4B4H7</accession>
<dbReference type="PANTHER" id="PTHR43861">
    <property type="entry name" value="TRANS-ACONITATE 2-METHYLTRANSFERASE-RELATED"/>
    <property type="match status" value="1"/>
</dbReference>
<evidence type="ECO:0000256" key="2">
    <source>
        <dbReference type="ARBA" id="ARBA00004746"/>
    </source>
</evidence>
<dbReference type="Proteomes" id="UP001597059">
    <property type="component" value="Unassembled WGS sequence"/>
</dbReference>
<dbReference type="EMBL" id="JBHTMN010000014">
    <property type="protein sequence ID" value="MFD1384270.1"/>
    <property type="molecule type" value="Genomic_DNA"/>
</dbReference>
<dbReference type="GO" id="GO:0102130">
    <property type="term" value="F:malonyl-CoA methyltransferase activity"/>
    <property type="evidence" value="ECO:0007669"/>
    <property type="project" value="UniProtKB-EC"/>
</dbReference>
<evidence type="ECO:0000256" key="1">
    <source>
        <dbReference type="ARBA" id="ARBA00000852"/>
    </source>
</evidence>
<sequence>MSIQPANISPSYKQKVAARFSKAAQTYDDYAAFQEVVLNQLFAMVNVSQTDDVWLDLGTGTGRALSLFASAETCPSLLAADISHSMLQQAQGRMPEAHFICGDAEALPLKSQSLDGIFSSLALQWCLNQEVLFDELHRVLKQDGELVFATLLQDSMPELNQAWQQVDGCSHQNQYLSYDELLKICRRAGFQEVQAQQNTITSWFPCVRDVVDSLKKVGASLIKDGAAPISPGKWRNFETQYERYRETQGLPLSYRVAFIRLKKVNHG</sequence>
<evidence type="ECO:0000259" key="9">
    <source>
        <dbReference type="Pfam" id="PF08241"/>
    </source>
</evidence>
<evidence type="ECO:0000256" key="4">
    <source>
        <dbReference type="ARBA" id="ARBA00022603"/>
    </source>
</evidence>
<dbReference type="InterPro" id="IPR011814">
    <property type="entry name" value="BioC"/>
</dbReference>
<evidence type="ECO:0000256" key="8">
    <source>
        <dbReference type="HAMAP-Rule" id="MF_00835"/>
    </source>
</evidence>